<evidence type="ECO:0000313" key="5">
    <source>
        <dbReference type="Proteomes" id="UP000286045"/>
    </source>
</evidence>
<dbReference type="PROSITE" id="PS51186">
    <property type="entry name" value="GNAT"/>
    <property type="match status" value="1"/>
</dbReference>
<dbReference type="PANTHER" id="PTHR43877">
    <property type="entry name" value="AMINOALKYLPHOSPHONATE N-ACETYLTRANSFERASE-RELATED-RELATED"/>
    <property type="match status" value="1"/>
</dbReference>
<dbReference type="InterPro" id="IPR016181">
    <property type="entry name" value="Acyl_CoA_acyltransferase"/>
</dbReference>
<sequence>MTLGSLDFRLATVEDAIPLERLINTAFRDDKTTQVFLSPDHASVDVADVPTIIAKINQPDCAVLAVTDSSTGSIVAHGSVRKLDDKRAWFGMLAVDVDRQKRGLGSKVLEWAELYARRQWGSARLEFDVVNTRAELIAWYKQRGYQPTGESTPFPYEHHGDWKGVLRDDLCFINLGKDLGETPVTTGVEE</sequence>
<dbReference type="PANTHER" id="PTHR43877:SF2">
    <property type="entry name" value="AMINOALKYLPHOSPHONATE N-ACETYLTRANSFERASE-RELATED"/>
    <property type="match status" value="1"/>
</dbReference>
<dbReference type="EMBL" id="RYZI01000361">
    <property type="protein sequence ID" value="RWA06175.1"/>
    <property type="molecule type" value="Genomic_DNA"/>
</dbReference>
<gene>
    <name evidence="4" type="ORF">EKO27_g8940</name>
</gene>
<dbReference type="InterPro" id="IPR050832">
    <property type="entry name" value="Bact_Acetyltransf"/>
</dbReference>
<dbReference type="STRING" id="363999.A0A439CVJ7"/>
<evidence type="ECO:0000259" key="3">
    <source>
        <dbReference type="PROSITE" id="PS51186"/>
    </source>
</evidence>
<evidence type="ECO:0000256" key="2">
    <source>
        <dbReference type="ARBA" id="ARBA00023315"/>
    </source>
</evidence>
<dbReference type="AlphaFoldDB" id="A0A439CVJ7"/>
<proteinExistence type="predicted"/>
<protein>
    <recommendedName>
        <fullName evidence="3">N-acetyltransferase domain-containing protein</fullName>
    </recommendedName>
</protein>
<dbReference type="CDD" id="cd04301">
    <property type="entry name" value="NAT_SF"/>
    <property type="match status" value="1"/>
</dbReference>
<feature type="domain" description="N-acetyltransferase" evidence="3">
    <location>
        <begin position="6"/>
        <end position="168"/>
    </location>
</feature>
<comment type="caution">
    <text evidence="4">The sequence shown here is derived from an EMBL/GenBank/DDBJ whole genome shotgun (WGS) entry which is preliminary data.</text>
</comment>
<keyword evidence="5" id="KW-1185">Reference proteome</keyword>
<accession>A0A439CVJ7</accession>
<dbReference type="InterPro" id="IPR000182">
    <property type="entry name" value="GNAT_dom"/>
</dbReference>
<dbReference type="GO" id="GO:0016747">
    <property type="term" value="F:acyltransferase activity, transferring groups other than amino-acyl groups"/>
    <property type="evidence" value="ECO:0007669"/>
    <property type="project" value="InterPro"/>
</dbReference>
<dbReference type="SUPFAM" id="SSF55729">
    <property type="entry name" value="Acyl-CoA N-acyltransferases (Nat)"/>
    <property type="match status" value="1"/>
</dbReference>
<dbReference type="Pfam" id="PF00583">
    <property type="entry name" value="Acetyltransf_1"/>
    <property type="match status" value="1"/>
</dbReference>
<organism evidence="4 5">
    <name type="scientific">Xylaria grammica</name>
    <dbReference type="NCBI Taxonomy" id="363999"/>
    <lineage>
        <taxon>Eukaryota</taxon>
        <taxon>Fungi</taxon>
        <taxon>Dikarya</taxon>
        <taxon>Ascomycota</taxon>
        <taxon>Pezizomycotina</taxon>
        <taxon>Sordariomycetes</taxon>
        <taxon>Xylariomycetidae</taxon>
        <taxon>Xylariales</taxon>
        <taxon>Xylariaceae</taxon>
        <taxon>Xylaria</taxon>
    </lineage>
</organism>
<name>A0A439CVJ7_9PEZI</name>
<evidence type="ECO:0000256" key="1">
    <source>
        <dbReference type="ARBA" id="ARBA00022679"/>
    </source>
</evidence>
<keyword evidence="1" id="KW-0808">Transferase</keyword>
<evidence type="ECO:0000313" key="4">
    <source>
        <dbReference type="EMBL" id="RWA06175.1"/>
    </source>
</evidence>
<dbReference type="Proteomes" id="UP000286045">
    <property type="component" value="Unassembled WGS sequence"/>
</dbReference>
<keyword evidence="2" id="KW-0012">Acyltransferase</keyword>
<dbReference type="Gene3D" id="3.40.630.30">
    <property type="match status" value="1"/>
</dbReference>
<reference evidence="4 5" key="1">
    <citation type="submission" date="2018-12" db="EMBL/GenBank/DDBJ databases">
        <title>Draft genome sequence of Xylaria grammica IHI A82.</title>
        <authorList>
            <person name="Buettner E."/>
            <person name="Kellner H."/>
        </authorList>
    </citation>
    <scope>NUCLEOTIDE SEQUENCE [LARGE SCALE GENOMIC DNA]</scope>
    <source>
        <strain evidence="4 5">IHI A82</strain>
    </source>
</reference>